<gene>
    <name evidence="1" type="ORF">LOK49_LG03G01844</name>
</gene>
<keyword evidence="1" id="KW-0378">Hydrolase</keyword>
<sequence length="191" mass="21818">MMISPSLETAGKSDLLTLRTTDLCVLMTQMKRVRFLSPFHFPSYKESLCLFLLEKLLRIQLPYKTQVVNRWNSGESTFSVQIPQIRSLYPSLNHSVNSDADYIQGFLEGFSLEDRVLLPLQTQTIWLSCKPKDIGLHTSVVHFDVGDGRIEQVVFVLAEDKVSLSLASKKPYSRFPRRKQFATDESAKTKT</sequence>
<evidence type="ECO:0000313" key="2">
    <source>
        <dbReference type="Proteomes" id="UP001060215"/>
    </source>
</evidence>
<keyword evidence="1" id="KW-0067">ATP-binding</keyword>
<reference evidence="1 2" key="1">
    <citation type="journal article" date="2022" name="Plant J.">
        <title>Chromosome-level genome of Camellia lanceoleosa provides a valuable resource for understanding genome evolution and self-incompatibility.</title>
        <authorList>
            <person name="Gong W."/>
            <person name="Xiao S."/>
            <person name="Wang L."/>
            <person name="Liao Z."/>
            <person name="Chang Y."/>
            <person name="Mo W."/>
            <person name="Hu G."/>
            <person name="Li W."/>
            <person name="Zhao G."/>
            <person name="Zhu H."/>
            <person name="Hu X."/>
            <person name="Ji K."/>
            <person name="Xiang X."/>
            <person name="Song Q."/>
            <person name="Yuan D."/>
            <person name="Jin S."/>
            <person name="Zhang L."/>
        </authorList>
    </citation>
    <scope>NUCLEOTIDE SEQUENCE [LARGE SCALE GENOMIC DNA]</scope>
    <source>
        <strain evidence="1">SQ_2022a</strain>
    </source>
</reference>
<keyword evidence="1" id="KW-0347">Helicase</keyword>
<keyword evidence="1" id="KW-0547">Nucleotide-binding</keyword>
<evidence type="ECO:0000313" key="1">
    <source>
        <dbReference type="EMBL" id="KAI8024584.1"/>
    </source>
</evidence>
<name>A0ACC0IFT5_9ERIC</name>
<protein>
    <submittedName>
        <fullName evidence="1">RNA helicase SDE3</fullName>
    </submittedName>
</protein>
<keyword evidence="2" id="KW-1185">Reference proteome</keyword>
<organism evidence="1 2">
    <name type="scientific">Camellia lanceoleosa</name>
    <dbReference type="NCBI Taxonomy" id="1840588"/>
    <lineage>
        <taxon>Eukaryota</taxon>
        <taxon>Viridiplantae</taxon>
        <taxon>Streptophyta</taxon>
        <taxon>Embryophyta</taxon>
        <taxon>Tracheophyta</taxon>
        <taxon>Spermatophyta</taxon>
        <taxon>Magnoliopsida</taxon>
        <taxon>eudicotyledons</taxon>
        <taxon>Gunneridae</taxon>
        <taxon>Pentapetalae</taxon>
        <taxon>asterids</taxon>
        <taxon>Ericales</taxon>
        <taxon>Theaceae</taxon>
        <taxon>Camellia</taxon>
    </lineage>
</organism>
<accession>A0ACC0IFT5</accession>
<comment type="caution">
    <text evidence="1">The sequence shown here is derived from an EMBL/GenBank/DDBJ whole genome shotgun (WGS) entry which is preliminary data.</text>
</comment>
<dbReference type="EMBL" id="CM045763">
    <property type="protein sequence ID" value="KAI8024584.1"/>
    <property type="molecule type" value="Genomic_DNA"/>
</dbReference>
<dbReference type="Proteomes" id="UP001060215">
    <property type="component" value="Chromosome 6"/>
</dbReference>
<proteinExistence type="predicted"/>